<feature type="region of interest" description="Disordered" evidence="5">
    <location>
        <begin position="866"/>
        <end position="919"/>
    </location>
</feature>
<reference evidence="8 9" key="1">
    <citation type="submission" date="2018-08" db="EMBL/GenBank/DDBJ databases">
        <title>Murine metabolic-syndrome-specific gut microbial biobank.</title>
        <authorList>
            <person name="Liu C."/>
        </authorList>
    </citation>
    <scope>NUCLEOTIDE SEQUENCE [LARGE SCALE GENOMIC DNA]</scope>
    <source>
        <strain evidence="8 9">28</strain>
    </source>
</reference>
<feature type="transmembrane region" description="Helical" evidence="6">
    <location>
        <begin position="1366"/>
        <end position="1387"/>
    </location>
</feature>
<evidence type="ECO:0000256" key="6">
    <source>
        <dbReference type="SAM" id="Phobius"/>
    </source>
</evidence>
<feature type="compositionally biased region" description="Acidic residues" evidence="5">
    <location>
        <begin position="1049"/>
        <end position="1073"/>
    </location>
</feature>
<keyword evidence="1" id="KW-0134">Cell wall</keyword>
<dbReference type="InterPro" id="IPR013783">
    <property type="entry name" value="Ig-like_fold"/>
</dbReference>
<evidence type="ECO:0000256" key="1">
    <source>
        <dbReference type="ARBA" id="ARBA00022512"/>
    </source>
</evidence>
<feature type="compositionally biased region" description="Acidic residues" evidence="5">
    <location>
        <begin position="51"/>
        <end position="74"/>
    </location>
</feature>
<protein>
    <recommendedName>
        <fullName evidence="7">Gram-positive cocci surface proteins LPxTG domain-containing protein</fullName>
    </recommendedName>
</protein>
<gene>
    <name evidence="8" type="ORF">D0435_01660</name>
</gene>
<evidence type="ECO:0000256" key="4">
    <source>
        <dbReference type="ARBA" id="ARBA00023088"/>
    </source>
</evidence>
<dbReference type="RefSeq" id="WP_160200670.1">
    <property type="nucleotide sequence ID" value="NZ_QXWK01000001.1"/>
</dbReference>
<evidence type="ECO:0000313" key="8">
    <source>
        <dbReference type="EMBL" id="NBH60382.1"/>
    </source>
</evidence>
<feature type="compositionally biased region" description="Basic and acidic residues" evidence="5">
    <location>
        <begin position="906"/>
        <end position="915"/>
    </location>
</feature>
<feature type="region of interest" description="Disordered" evidence="5">
    <location>
        <begin position="1311"/>
        <end position="1331"/>
    </location>
</feature>
<dbReference type="Proteomes" id="UP000446866">
    <property type="component" value="Unassembled WGS sequence"/>
</dbReference>
<evidence type="ECO:0000256" key="2">
    <source>
        <dbReference type="ARBA" id="ARBA00022525"/>
    </source>
</evidence>
<dbReference type="EMBL" id="QXWK01000001">
    <property type="protein sequence ID" value="NBH60382.1"/>
    <property type="molecule type" value="Genomic_DNA"/>
</dbReference>
<feature type="compositionally biased region" description="Basic and acidic residues" evidence="5">
    <location>
        <begin position="1313"/>
        <end position="1331"/>
    </location>
</feature>
<organism evidence="8 9">
    <name type="scientific">Anaerotruncus colihominis</name>
    <dbReference type="NCBI Taxonomy" id="169435"/>
    <lineage>
        <taxon>Bacteria</taxon>
        <taxon>Bacillati</taxon>
        <taxon>Bacillota</taxon>
        <taxon>Clostridia</taxon>
        <taxon>Eubacteriales</taxon>
        <taxon>Oscillospiraceae</taxon>
        <taxon>Anaerotruncus</taxon>
    </lineage>
</organism>
<dbReference type="InterPro" id="IPR019931">
    <property type="entry name" value="LPXTG_anchor"/>
</dbReference>
<keyword evidence="6" id="KW-0812">Transmembrane</keyword>
<feature type="region of interest" description="Disordered" evidence="5">
    <location>
        <begin position="1041"/>
        <end position="1281"/>
    </location>
</feature>
<evidence type="ECO:0000259" key="7">
    <source>
        <dbReference type="PROSITE" id="PS50847"/>
    </source>
</evidence>
<keyword evidence="9" id="KW-1185">Reference proteome</keyword>
<comment type="caution">
    <text evidence="8">The sequence shown here is derived from an EMBL/GenBank/DDBJ whole genome shotgun (WGS) entry which is preliminary data.</text>
</comment>
<feature type="domain" description="Gram-positive cocci surface proteins LPxTG" evidence="7">
    <location>
        <begin position="1357"/>
        <end position="1394"/>
    </location>
</feature>
<keyword evidence="6" id="KW-0472">Membrane</keyword>
<evidence type="ECO:0000256" key="5">
    <source>
        <dbReference type="SAM" id="MobiDB-lite"/>
    </source>
</evidence>
<keyword evidence="2" id="KW-0964">Secreted</keyword>
<evidence type="ECO:0000256" key="3">
    <source>
        <dbReference type="ARBA" id="ARBA00022729"/>
    </source>
</evidence>
<keyword evidence="4" id="KW-0572">Peptidoglycan-anchor</keyword>
<keyword evidence="6" id="KW-1133">Transmembrane helix</keyword>
<sequence>MACFLPENGWGGGQSYATEAPLTEAEHEVQPEGSEIPDENVDAEGGIVDGADVDVDKETEDVDAAEVGEEEENQTESGKRMVAFSDDGIDPQSNDTGAFNVTGGTYGVDYEYKETVYNTQGYGSAESTAGQYVPTVGSVVPRTFQALVIKKGTPLTISTSGTSNAGIFIEAGVHADLTFAGVDINAYYPVNIVTNKEDLSNPTSLHLTLADGSTNRLTCNNSNGNIQSPGIRCGEGSKLTIDDSRRNVDQNGQFVAPKDGKVSRDAVLADGTVVKAGDRLTMLDSANPGTLEVNGGLRASAIGGGPIENSGDMTFNGGEIKAYANGPTESRYGAGCGIGGGHAGGSTVTTFNGGDIDAKGSFHGAGVGGGCTYIGGMSNGAETTYAFTDAILCETPKSTIAGDININGGFLKSEGFEHSNAFGQGCSGTNTGKTITITGGTLLPKSQAGWYDIGGAGGDVVVTGGSIRLSAPGKFQCNGGTAYGDLTKKTRVFVTTVNLSGEKIKHEMADGTTKEELIENHAITDWELSIGGQKYEYGAPSFFDNGKLYLWLPYEFQGKPVAGQEVKVSLKPVTVDENGNEIVMEIEPLFISSVKPTEDPNAAAPLKRYVDFELPDEYSQEKMTKDYDGLPFNAIDVSTIENEITDASGNVIDTKIGLYTGEIDNKYLDNPSKVSYKAQRYDKQNGKPIEQEQLLGNKLPEDAGILKFTMTSTQYSDGTLAGYENFAQSYWGHRATGWAIINKIPSEIADATYDIEYGEDPATHETIVTKMTFKAKAKQGAAKRKPTCKAPDGYIQFYVNGVKVGEPIKANAKTATEEINGEEYAYGVIDKVISFNTGAYPAIPKLESGKFVVEAKYTEGYNYEESYSLVKPEEKPGTPGGSDTDEPTNFPFVNPPTPVIPSAGSDPDHPDEEPKGTILEPGEIERIEDDGDIFRLHGKVNDKVNRKTEKDKTVSKTELVKFFNDRYVFIGIDGRLLKDEKGNPLKVADVTIRDADGNEIQEIDLSKPGKYVVTTTVTDAQGNKTTINLAYNVIKPIIQDPDLNKDTNDDGIPDINIDTDDDGLPDINIDTDGDDKPDINIDTDDDGKPDVDIDTDGDGKPDINKDTDGDGKPDVDIDTNGDGKPDINKDTDGDGKPDLDIDTNGDGKPDVNVDTDGDGKPDINKDTDGDGKPDLDIDTNGDGKPDVNVDTNGDGKPDINIDKDGDGKPDINIDKDGDGKPDINIDKDGDGKPDINIDKDGDGKPDINIDKDGDGKPDINIDKDGDGKPDINIDTNGDGKPDINIDIDGDGIPDINIDTDGDGIPDLNVDTDGDGKPDVNIDTDGDGKPDKNIKSPEDIKNIIKEQNPETDELPWWIPRTGDTANMLLWVAGLAAAVLALCGMVFGIRRKNGVK</sequence>
<evidence type="ECO:0000313" key="9">
    <source>
        <dbReference type="Proteomes" id="UP000446866"/>
    </source>
</evidence>
<name>A0A845QF44_9FIRM</name>
<dbReference type="Gene3D" id="2.60.40.10">
    <property type="entry name" value="Immunoglobulins"/>
    <property type="match status" value="1"/>
</dbReference>
<keyword evidence="3" id="KW-0732">Signal</keyword>
<proteinExistence type="predicted"/>
<dbReference type="PROSITE" id="PS50847">
    <property type="entry name" value="GRAM_POS_ANCHORING"/>
    <property type="match status" value="1"/>
</dbReference>
<feature type="compositionally biased region" description="Basic and acidic residues" evidence="5">
    <location>
        <begin position="1086"/>
        <end position="1281"/>
    </location>
</feature>
<accession>A0A845QF44</accession>
<feature type="region of interest" description="Disordered" evidence="5">
    <location>
        <begin position="1"/>
        <end position="78"/>
    </location>
</feature>